<dbReference type="Proteomes" id="UP001162164">
    <property type="component" value="Unassembled WGS sequence"/>
</dbReference>
<dbReference type="PANTHER" id="PTHR33273:SF2">
    <property type="entry name" value="ENDONUCLEASE_EXONUCLEASE_PHOSPHATASE DOMAIN-CONTAINING PROTEIN"/>
    <property type="match status" value="1"/>
</dbReference>
<dbReference type="EMBL" id="JAPWTJ010002932">
    <property type="protein sequence ID" value="KAJ8963909.1"/>
    <property type="molecule type" value="Genomic_DNA"/>
</dbReference>
<dbReference type="InterPro" id="IPR005135">
    <property type="entry name" value="Endo/exonuclease/phosphatase"/>
</dbReference>
<evidence type="ECO:0000313" key="4">
    <source>
        <dbReference type="EMBL" id="KAJ8963909.1"/>
    </source>
</evidence>
<accession>A0ABQ9IT07</accession>
<dbReference type="InterPro" id="IPR036691">
    <property type="entry name" value="Endo/exonu/phosph_ase_sf"/>
</dbReference>
<sequence length="815" mass="91144">MERNAKTTAEKTADPPAEKTATAEKSTAAENSAEFSKTTTKAQRRKTAKRTKLDNPTSSSESDSEMEVEATGPSSQPAQAPPAPPPKERIPPVILQSKDHWTWLSRALREKKIQYTSAKLVTDGIRIFPATTTDYRQITKILAEAKVGFHTYSLPEERQLRIVIRGLPEDLPEKEIMEDLQDQGYQPTTVQRMRNRRTKNKMPLVLVQLPEAQCASRSREPARTSGSATAASVSGMHKGSARPPEMCEVRRQPPFNGMPEAPYHPREVCQLRGSPPGQLQGMPQVSQETSPEAPSSQAHYAATQTSPKDPHPRPTSTTSSSPTNISYAQAARGRQQTKPNQPKTAPPPAHHQPNGPDGRDDGQDAGDVRDDGSTVREAPVDSINILSWNVNGIRPRRNELLEIADRLEPDIIAIQETKIDSRHEFRMRGYKVYRQDRNYRGGGVAVLVKSNITHHQTRAGGLGNLEERAIARTVLLPAPQIPLLGEDLGDLFPDAQQVIVIGDFNAKSQQWNSRRLNARGRELEGIPGRPSRNPTHRPARTDPAICQQHLGRAGHRIGSIANHREGSSDHDPILLTVWGTHTDNTIHTRKITDWGAFRAHLQTHLHDITLIHNTEELDLAVLNLETDIKTSLVHTHTTQGCPGDSKLNQHFEQFSNKSWKSKPPLPQENLLKTKEWGKPWKMLDSCFVVTSDRRTICLLVCRLIDVHEKLPNNISINSHKKHGRWNEKMAETGQEEGKQNIRIEGALFDPLDVHWIYLCCLGNGALFEYITKKALHRMSVLKPDVIPTFASKLNPTDSPKRIAKMAFERGYPRTY</sequence>
<dbReference type="InterPro" id="IPR006579">
    <property type="entry name" value="Pre_C2HC_dom"/>
</dbReference>
<evidence type="ECO:0000256" key="1">
    <source>
        <dbReference type="SAM" id="MobiDB-lite"/>
    </source>
</evidence>
<feature type="region of interest" description="Disordered" evidence="1">
    <location>
        <begin position="1"/>
        <end position="93"/>
    </location>
</feature>
<feature type="compositionally biased region" description="Low complexity" evidence="1">
    <location>
        <begin position="18"/>
        <end position="41"/>
    </location>
</feature>
<dbReference type="Gene3D" id="3.60.10.10">
    <property type="entry name" value="Endonuclease/exonuclease/phosphatase"/>
    <property type="match status" value="1"/>
</dbReference>
<gene>
    <name evidence="4" type="ORF">NQ317_006924</name>
</gene>
<dbReference type="SUPFAM" id="SSF56219">
    <property type="entry name" value="DNase I-like"/>
    <property type="match status" value="1"/>
</dbReference>
<feature type="domain" description="Pre-C2HC" evidence="3">
    <location>
        <begin position="174"/>
        <end position="211"/>
    </location>
</feature>
<feature type="compositionally biased region" description="Basic and acidic residues" evidence="1">
    <location>
        <begin position="1"/>
        <end position="17"/>
    </location>
</feature>
<feature type="compositionally biased region" description="Low complexity" evidence="1">
    <location>
        <begin position="223"/>
        <end position="235"/>
    </location>
</feature>
<feature type="domain" description="Endonuclease/exonuclease/phosphatase" evidence="2">
    <location>
        <begin position="386"/>
        <end position="539"/>
    </location>
</feature>
<dbReference type="Pfam" id="PF07530">
    <property type="entry name" value="PRE_C2HC"/>
    <property type="match status" value="1"/>
</dbReference>
<evidence type="ECO:0000259" key="2">
    <source>
        <dbReference type="Pfam" id="PF03372"/>
    </source>
</evidence>
<dbReference type="PROSITE" id="PS00726">
    <property type="entry name" value="AP_NUCLEASE_F1_1"/>
    <property type="match status" value="1"/>
</dbReference>
<feature type="compositionally biased region" description="Basic and acidic residues" evidence="1">
    <location>
        <begin position="357"/>
        <end position="374"/>
    </location>
</feature>
<reference evidence="4" key="1">
    <citation type="journal article" date="2023" name="Insect Mol. Biol.">
        <title>Genome sequencing provides insights into the evolution of gene families encoding plant cell wall-degrading enzymes in longhorned beetles.</title>
        <authorList>
            <person name="Shin N.R."/>
            <person name="Okamura Y."/>
            <person name="Kirsch R."/>
            <person name="Pauchet Y."/>
        </authorList>
    </citation>
    <scope>NUCLEOTIDE SEQUENCE</scope>
    <source>
        <strain evidence="4">MMC_N1</strain>
    </source>
</reference>
<dbReference type="PANTHER" id="PTHR33273">
    <property type="entry name" value="DOMAIN-CONTAINING PROTEIN, PUTATIVE-RELATED"/>
    <property type="match status" value="1"/>
</dbReference>
<evidence type="ECO:0008006" key="6">
    <source>
        <dbReference type="Google" id="ProtNLM"/>
    </source>
</evidence>
<feature type="compositionally biased region" description="Polar residues" evidence="1">
    <location>
        <begin position="334"/>
        <end position="343"/>
    </location>
</feature>
<feature type="compositionally biased region" description="Low complexity" evidence="1">
    <location>
        <begin position="314"/>
        <end position="323"/>
    </location>
</feature>
<evidence type="ECO:0000313" key="5">
    <source>
        <dbReference type="Proteomes" id="UP001162164"/>
    </source>
</evidence>
<evidence type="ECO:0000259" key="3">
    <source>
        <dbReference type="Pfam" id="PF07530"/>
    </source>
</evidence>
<comment type="caution">
    <text evidence="4">The sequence shown here is derived from an EMBL/GenBank/DDBJ whole genome shotgun (WGS) entry which is preliminary data.</text>
</comment>
<dbReference type="Pfam" id="PF03372">
    <property type="entry name" value="Exo_endo_phos"/>
    <property type="match status" value="1"/>
</dbReference>
<dbReference type="InterPro" id="IPR020847">
    <property type="entry name" value="AP_endonuclease_F1_BS"/>
</dbReference>
<feature type="compositionally biased region" description="Polar residues" evidence="1">
    <location>
        <begin position="281"/>
        <end position="307"/>
    </location>
</feature>
<proteinExistence type="predicted"/>
<protein>
    <recommendedName>
        <fullName evidence="6">Endonuclease/exonuclease/phosphatase domain-containing protein</fullName>
    </recommendedName>
</protein>
<organism evidence="4 5">
    <name type="scientific">Molorchus minor</name>
    <dbReference type="NCBI Taxonomy" id="1323400"/>
    <lineage>
        <taxon>Eukaryota</taxon>
        <taxon>Metazoa</taxon>
        <taxon>Ecdysozoa</taxon>
        <taxon>Arthropoda</taxon>
        <taxon>Hexapoda</taxon>
        <taxon>Insecta</taxon>
        <taxon>Pterygota</taxon>
        <taxon>Neoptera</taxon>
        <taxon>Endopterygota</taxon>
        <taxon>Coleoptera</taxon>
        <taxon>Polyphaga</taxon>
        <taxon>Cucujiformia</taxon>
        <taxon>Chrysomeloidea</taxon>
        <taxon>Cerambycidae</taxon>
        <taxon>Lamiinae</taxon>
        <taxon>Monochamini</taxon>
        <taxon>Molorchus</taxon>
    </lineage>
</organism>
<name>A0ABQ9IT07_9CUCU</name>
<keyword evidence="5" id="KW-1185">Reference proteome</keyword>
<feature type="region of interest" description="Disordered" evidence="1">
    <location>
        <begin position="211"/>
        <end position="377"/>
    </location>
</feature>